<protein>
    <submittedName>
        <fullName evidence="5">Putative neutral amino acid permease protein</fullName>
    </submittedName>
</protein>
<feature type="region of interest" description="Disordered" evidence="2">
    <location>
        <begin position="922"/>
        <end position="945"/>
    </location>
</feature>
<feature type="compositionally biased region" description="Basic and acidic residues" evidence="2">
    <location>
        <begin position="11"/>
        <end position="22"/>
    </location>
</feature>
<dbReference type="STRING" id="1287681.M7TTA4"/>
<name>M7TTA4_EUTLA</name>
<sequence>MTDQQALGGAPEKKPPVDGEPSMKEIWASAAKAFETICGESLQRGEVKGFDDVQRKIESSGKASFDTDAGQEDNWDKAKSVGLESLKYLKMLVGAASQASSLIPIPSAAANITGTALCFVFDIPQAIRGYNDAINEVFGKVAPALSQFQIYQSMDSVDRLLIKQIHLVLVSFVRICAHVVKYRQGRKRDRFLQHVKSIFENDSGLADEMAQFQQALQGQRDVQGTVTLAVVAETRRDVALVLEQSIVFSKTAAETQQVVQETHKGVQALKEDSDHTKTLVKIRDSLGVWPTVRLDTNTTQTCIDISDKCLDGTGSWIWTHDAYVAWTAAASDKDNKKDTSHVLVLSGPPSSGKTSATALISKRLEEQKGRTYIGHYFFPASAKKSDSSNNNPNPVALALKYMAFQISRVDATVQKALGKACDAGPAAFRRSASPENLEALWRELKIGMPGSSATYYLIFDGLENLPDKQAEILLGFVFGSRLATEDTDRRVRILVSGTDDQLSNWLPPAGRTTPLRIHMEKHNGPDMRIVIEGELGKQGMLQNARANSEQQKAKDKILEKLPRNVNGSYSLLKFGLSGVIRLLNTRTAVQELDRMLDQSMSSHEEAIKNMQRSLTADEIAELNELLSWVLFDDWPRTLGELEGVMWLYSGIESLTSLEYIIKSKYSAVLKVEEGYVYAQDGVQEYLQKKKESLGRSSLSKDHSTISMTITINNVDQELCGHFLWDLADIAIRDKFKFNFNSDASNSMHIASSHGAIAIDEFEANHTIVTRTFEYLNKEPSDRTKEIGVYLLYNLPYYLGRLRQLEDEDKGALMPHEQHVIGQNLYTLFNDNTVFQRHKATFEQLYWTAGNMEEVQKWLMDSAVVRRLDRRWRTEVQQAANPVRGYLKVLVRMVVVGLLRERSWKVSSAWWWLEEFMAADEKKEQKPHKPSDANLDDSNSSSSASAASRSNIDWNHVSTWCQGILGLPDTELDSLWYERLAETSYFLGGNNLDLASLLYQQAIEKGAPSWLCYRGLGTTHYSQGRSVEAIAQIELAVRESEREGATPKPEAKDIVELHLLLGKYSYETENLPSAAEHYAVACKSDDAEQTLQGQLGHLKVTLSSPDVEKARTLLKSTFLASEGREGEEEEEGSIIIRVLKIMVRDLDHEAIISNMFAIAKEEPDLLKGIVRAMQTAATAEPPAPLEHGSTISETTLEQDDRFAEDEARGVLLYYLGVAAHTYKVSTTNNTTEPASEALRLWAESRDRLARIGGRNAFVVRTNATSALANHYFQHMVDDGKLHQDHLEALTKLVQDDSDGYYNESAWYLAMAYAQYGDKEKSREVLAPKVKEGLQILSDDTPENDDFGFFLIRTAMQQCLSFENAAIALSFEGQPDLVVEALQFEVEDITGDHNDEDKQRALDIAIKLAEETVRAVKSQVPDASAQIQRIEAANIHVDSLAASSDPDPVACIAHRLLQTRLSQLKELHTPKLSATAYDRSITCDGRTPDGKKCKNQTSFEREFYHCTYCTNEDFCPDCFACLRDPGASDVITSMVCSAKHRWLRMPPQGDNAYVGLRAKRVRVPSSVQAADGDEQILVAHYAEDGGGEEITLKTWMESVAGEWGISLQGIKDDMSRQATHEGEEDKGEVDGGI</sequence>
<dbReference type="eggNOG" id="ENOG502SJ79">
    <property type="taxonomic scope" value="Eukaryota"/>
</dbReference>
<evidence type="ECO:0000313" key="5">
    <source>
        <dbReference type="EMBL" id="EMR69905.1"/>
    </source>
</evidence>
<dbReference type="Proteomes" id="UP000012174">
    <property type="component" value="Unassembled WGS sequence"/>
</dbReference>
<dbReference type="OMA" id="DQSMSSH"/>
<dbReference type="HOGENOM" id="CLU_001466_2_0_1"/>
<feature type="compositionally biased region" description="Low complexity" evidence="2">
    <location>
        <begin position="931"/>
        <end position="945"/>
    </location>
</feature>
<evidence type="ECO:0000313" key="6">
    <source>
        <dbReference type="Proteomes" id="UP000012174"/>
    </source>
</evidence>
<dbReference type="PANTHER" id="PTHR10039:SF17">
    <property type="entry name" value="FUNGAL STAND N-TERMINAL GOODBYE DOMAIN-CONTAINING PROTEIN-RELATED"/>
    <property type="match status" value="1"/>
</dbReference>
<keyword evidence="1" id="KW-0677">Repeat</keyword>
<feature type="compositionally biased region" description="Basic and acidic residues" evidence="2">
    <location>
        <begin position="1611"/>
        <end position="1621"/>
    </location>
</feature>
<evidence type="ECO:0000256" key="2">
    <source>
        <dbReference type="SAM" id="MobiDB-lite"/>
    </source>
</evidence>
<proteinExistence type="predicted"/>
<gene>
    <name evidence="5" type="ORF">UCREL1_3068</name>
</gene>
<feature type="region of interest" description="Disordered" evidence="2">
    <location>
        <begin position="1"/>
        <end position="22"/>
    </location>
</feature>
<dbReference type="Gene3D" id="3.40.50.300">
    <property type="entry name" value="P-loop containing nucleotide triphosphate hydrolases"/>
    <property type="match status" value="1"/>
</dbReference>
<keyword evidence="6" id="KW-1185">Reference proteome</keyword>
<evidence type="ECO:0000259" key="4">
    <source>
        <dbReference type="Pfam" id="PF24883"/>
    </source>
</evidence>
<dbReference type="InterPro" id="IPR011990">
    <property type="entry name" value="TPR-like_helical_dom_sf"/>
</dbReference>
<feature type="region of interest" description="Disordered" evidence="2">
    <location>
        <begin position="1611"/>
        <end position="1631"/>
    </location>
</feature>
<evidence type="ECO:0000259" key="3">
    <source>
        <dbReference type="Pfam" id="PF17109"/>
    </source>
</evidence>
<evidence type="ECO:0000256" key="1">
    <source>
        <dbReference type="ARBA" id="ARBA00022737"/>
    </source>
</evidence>
<dbReference type="Pfam" id="PF17109">
    <property type="entry name" value="Goodbye"/>
    <property type="match status" value="1"/>
</dbReference>
<dbReference type="InterPro" id="IPR027417">
    <property type="entry name" value="P-loop_NTPase"/>
</dbReference>
<dbReference type="OrthoDB" id="2913095at2759"/>
<dbReference type="InterPro" id="IPR056884">
    <property type="entry name" value="NPHP3-like_N"/>
</dbReference>
<dbReference type="PANTHER" id="PTHR10039">
    <property type="entry name" value="AMELOGENIN"/>
    <property type="match status" value="1"/>
</dbReference>
<dbReference type="EMBL" id="KB705996">
    <property type="protein sequence ID" value="EMR69905.1"/>
    <property type="molecule type" value="Genomic_DNA"/>
</dbReference>
<reference evidence="6" key="1">
    <citation type="journal article" date="2013" name="Genome Announc.">
        <title>Draft genome sequence of the grapevine dieback fungus Eutypa lata UCR-EL1.</title>
        <authorList>
            <person name="Blanco-Ulate B."/>
            <person name="Rolshausen P.E."/>
            <person name="Cantu D."/>
        </authorList>
    </citation>
    <scope>NUCLEOTIDE SEQUENCE [LARGE SCALE GENOMIC DNA]</scope>
    <source>
        <strain evidence="6">UCR-EL1</strain>
    </source>
</reference>
<feature type="domain" description="Fungal STAND N-terminal Goodbye" evidence="3">
    <location>
        <begin position="27"/>
        <end position="151"/>
    </location>
</feature>
<organism evidence="5 6">
    <name type="scientific">Eutypa lata (strain UCR-EL1)</name>
    <name type="common">Grapevine dieback disease fungus</name>
    <name type="synonym">Eutypa armeniacae</name>
    <dbReference type="NCBI Taxonomy" id="1287681"/>
    <lineage>
        <taxon>Eukaryota</taxon>
        <taxon>Fungi</taxon>
        <taxon>Dikarya</taxon>
        <taxon>Ascomycota</taxon>
        <taxon>Pezizomycotina</taxon>
        <taxon>Sordariomycetes</taxon>
        <taxon>Xylariomycetidae</taxon>
        <taxon>Xylariales</taxon>
        <taxon>Diatrypaceae</taxon>
        <taxon>Eutypa</taxon>
    </lineage>
</organism>
<feature type="domain" description="Nephrocystin 3-like N-terminal" evidence="4">
    <location>
        <begin position="312"/>
        <end position="496"/>
    </location>
</feature>
<dbReference type="SUPFAM" id="SSF52540">
    <property type="entry name" value="P-loop containing nucleoside triphosphate hydrolases"/>
    <property type="match status" value="1"/>
</dbReference>
<accession>M7TTA4</accession>
<dbReference type="InterPro" id="IPR031350">
    <property type="entry name" value="Goodbye_dom"/>
</dbReference>
<dbReference type="SUPFAM" id="SSF48452">
    <property type="entry name" value="TPR-like"/>
    <property type="match status" value="1"/>
</dbReference>
<dbReference type="Pfam" id="PF24883">
    <property type="entry name" value="NPHP3_N"/>
    <property type="match status" value="1"/>
</dbReference>
<dbReference type="Gene3D" id="1.25.40.10">
    <property type="entry name" value="Tetratricopeptide repeat domain"/>
    <property type="match status" value="1"/>
</dbReference>
<dbReference type="KEGG" id="ela:UCREL1_3068"/>